<evidence type="ECO:0000313" key="5">
    <source>
        <dbReference type="EMBL" id="ADU43722.1"/>
    </source>
</evidence>
<evidence type="ECO:0000256" key="1">
    <source>
        <dbReference type="ARBA" id="ARBA00022676"/>
    </source>
</evidence>
<dbReference type="Proteomes" id="UP000001402">
    <property type="component" value="Chromosome"/>
</dbReference>
<gene>
    <name evidence="5" type="ordered locus">Rpdx1_2124</name>
</gene>
<evidence type="ECO:0000259" key="4">
    <source>
        <dbReference type="Pfam" id="PF13439"/>
    </source>
</evidence>
<dbReference type="BioCyc" id="RPAL652103:RPDX1_RS25235-MONOMER"/>
<dbReference type="eggNOG" id="COG0438">
    <property type="taxonomic scope" value="Bacteria"/>
</dbReference>
<keyword evidence="2 5" id="KW-0808">Transferase</keyword>
<evidence type="ECO:0000259" key="3">
    <source>
        <dbReference type="Pfam" id="PF00534"/>
    </source>
</evidence>
<dbReference type="InterPro" id="IPR028098">
    <property type="entry name" value="Glyco_trans_4-like_N"/>
</dbReference>
<proteinExistence type="predicted"/>
<dbReference type="STRING" id="652103.Rpdx1_2124"/>
<dbReference type="AlphaFoldDB" id="E6VQ45"/>
<dbReference type="Gene3D" id="3.40.50.2000">
    <property type="entry name" value="Glycogen Phosphorylase B"/>
    <property type="match status" value="2"/>
</dbReference>
<keyword evidence="1" id="KW-0328">Glycosyltransferase</keyword>
<dbReference type="EMBL" id="CP002418">
    <property type="protein sequence ID" value="ADU43722.1"/>
    <property type="molecule type" value="Genomic_DNA"/>
</dbReference>
<dbReference type="InterPro" id="IPR001296">
    <property type="entry name" value="Glyco_trans_1"/>
</dbReference>
<dbReference type="OrthoDB" id="9801573at2"/>
<dbReference type="HOGENOM" id="CLU_054222_0_0_5"/>
<sequence length="396" mass="42762">MRILLCQNAEWVPTYGGASKANRTLMEQLAARGHECLVIVPTGSMHWGWPRHRFVEELAVRSIVPTKVSSDTDAFLLNGVRVEAVTEPSRASALRSIALCGRLDRAIVTFKPDCILVGSEDRAQRILASATKHVGVPVIYIARSSSMLGIGPMAFFPNSSARSLLEKAATIVTNSSYLADYVWRYSRLKSVVLDVATYEIAPRPEPPGSEVLMINPCHIKGIDILFGLASNFPRTTFTAVPGWGTTSADLAALADRPNIALAAPDDRIANILQRARMLLVPSLWDEAFGRVVVEAMAVGTPVLASDMGGLPEAMLGVPGLIPVQGIEGYENRLDERGVPIAKRRSQSLTAWCDATSDLLKDTVHSERSSLAHDAAKFYAGGLSISAWELVLECATA</sequence>
<organism evidence="5 6">
    <name type="scientific">Rhodopseudomonas palustris (strain DX-1)</name>
    <dbReference type="NCBI Taxonomy" id="652103"/>
    <lineage>
        <taxon>Bacteria</taxon>
        <taxon>Pseudomonadati</taxon>
        <taxon>Pseudomonadota</taxon>
        <taxon>Alphaproteobacteria</taxon>
        <taxon>Hyphomicrobiales</taxon>
        <taxon>Nitrobacteraceae</taxon>
        <taxon>Rhodopseudomonas</taxon>
    </lineage>
</organism>
<evidence type="ECO:0000256" key="2">
    <source>
        <dbReference type="ARBA" id="ARBA00022679"/>
    </source>
</evidence>
<evidence type="ECO:0000313" key="6">
    <source>
        <dbReference type="Proteomes" id="UP000001402"/>
    </source>
</evidence>
<dbReference type="Pfam" id="PF13439">
    <property type="entry name" value="Glyco_transf_4"/>
    <property type="match status" value="1"/>
</dbReference>
<dbReference type="SUPFAM" id="SSF53756">
    <property type="entry name" value="UDP-Glycosyltransferase/glycogen phosphorylase"/>
    <property type="match status" value="1"/>
</dbReference>
<dbReference type="GO" id="GO:0016757">
    <property type="term" value="F:glycosyltransferase activity"/>
    <property type="evidence" value="ECO:0007669"/>
    <property type="project" value="UniProtKB-KW"/>
</dbReference>
<dbReference type="KEGG" id="rpx:Rpdx1_2124"/>
<reference evidence="5" key="1">
    <citation type="submission" date="2010-12" db="EMBL/GenBank/DDBJ databases">
        <title>Complete sequence of Rhodopseudomonas palustris DX-1.</title>
        <authorList>
            <consortium name="US DOE Joint Genome Institute"/>
            <person name="Lucas S."/>
            <person name="Copeland A."/>
            <person name="Lapidus A."/>
            <person name="Cheng J.-F."/>
            <person name="Goodwin L."/>
            <person name="Pitluck S."/>
            <person name="Misra M."/>
            <person name="Chertkov O."/>
            <person name="Detter J.C."/>
            <person name="Han C."/>
            <person name="Tapia R."/>
            <person name="Land M."/>
            <person name="Hauser L."/>
            <person name="Kyrpides N."/>
            <person name="Ivanova N."/>
            <person name="Ovchinnikova G."/>
            <person name="Logan B."/>
            <person name="Oda Y."/>
            <person name="Harwood C."/>
            <person name="Woyke T."/>
        </authorList>
    </citation>
    <scope>NUCLEOTIDE SEQUENCE [LARGE SCALE GENOMIC DNA]</scope>
    <source>
        <strain evidence="5">DX-1</strain>
    </source>
</reference>
<accession>E6VQ45</accession>
<dbReference type="PANTHER" id="PTHR12526:SF510">
    <property type="entry name" value="D-INOSITOL 3-PHOSPHATE GLYCOSYLTRANSFERASE"/>
    <property type="match status" value="1"/>
</dbReference>
<name>E6VQ45_RHOPX</name>
<dbReference type="Pfam" id="PF00534">
    <property type="entry name" value="Glycos_transf_1"/>
    <property type="match status" value="1"/>
</dbReference>
<feature type="domain" description="Glycosyl transferase family 1" evidence="3">
    <location>
        <begin position="255"/>
        <end position="313"/>
    </location>
</feature>
<feature type="domain" description="Glycosyltransferase subfamily 4-like N-terminal" evidence="4">
    <location>
        <begin position="15"/>
        <end position="186"/>
    </location>
</feature>
<protein>
    <submittedName>
        <fullName evidence="5">Glycosyl transferase group 1</fullName>
    </submittedName>
</protein>
<dbReference type="PANTHER" id="PTHR12526">
    <property type="entry name" value="GLYCOSYLTRANSFERASE"/>
    <property type="match status" value="1"/>
</dbReference>